<feature type="compositionally biased region" description="Basic and acidic residues" evidence="5">
    <location>
        <begin position="468"/>
        <end position="485"/>
    </location>
</feature>
<dbReference type="Proteomes" id="UP000006039">
    <property type="component" value="Unassembled WGS sequence"/>
</dbReference>
<reference evidence="6" key="3">
    <citation type="submission" date="2010-09" db="EMBL/GenBank/DDBJ databases">
        <title>Annotation of Gaeumannomyces graminis var. tritici R3-111a-1.</title>
        <authorList>
            <consortium name="The Broad Institute Genome Sequencing Platform"/>
            <person name="Ma L.-J."/>
            <person name="Dead R."/>
            <person name="Young S.K."/>
            <person name="Zeng Q."/>
            <person name="Gargeya S."/>
            <person name="Fitzgerald M."/>
            <person name="Haas B."/>
            <person name="Abouelleil A."/>
            <person name="Alvarado L."/>
            <person name="Arachchi H.M."/>
            <person name="Berlin A."/>
            <person name="Brown A."/>
            <person name="Chapman S.B."/>
            <person name="Chen Z."/>
            <person name="Dunbar C."/>
            <person name="Freedman E."/>
            <person name="Gearin G."/>
            <person name="Gellesch M."/>
            <person name="Goldberg J."/>
            <person name="Griggs A."/>
            <person name="Gujja S."/>
            <person name="Heiman D."/>
            <person name="Howarth C."/>
            <person name="Larson L."/>
            <person name="Lui A."/>
            <person name="MacDonald P.J.P."/>
            <person name="Mehta T."/>
            <person name="Montmayeur A."/>
            <person name="Murphy C."/>
            <person name="Neiman D."/>
            <person name="Pearson M."/>
            <person name="Priest M."/>
            <person name="Roberts A."/>
            <person name="Saif S."/>
            <person name="Shea T."/>
            <person name="Shenoy N."/>
            <person name="Sisk P."/>
            <person name="Stolte C."/>
            <person name="Sykes S."/>
            <person name="Yandava C."/>
            <person name="Wortman J."/>
            <person name="Nusbaum C."/>
            <person name="Birren B."/>
        </authorList>
    </citation>
    <scope>NUCLEOTIDE SEQUENCE</scope>
    <source>
        <strain evidence="6">R3-111a-1</strain>
    </source>
</reference>
<feature type="compositionally biased region" description="Basic and acidic residues" evidence="5">
    <location>
        <begin position="528"/>
        <end position="543"/>
    </location>
</feature>
<feature type="region of interest" description="Disordered" evidence="5">
    <location>
        <begin position="103"/>
        <end position="239"/>
    </location>
</feature>
<evidence type="ECO:0000256" key="5">
    <source>
        <dbReference type="SAM" id="MobiDB-lite"/>
    </source>
</evidence>
<dbReference type="PANTHER" id="PTHR12400">
    <property type="entry name" value="INOSITOL POLYPHOSPHATE KINASE"/>
    <property type="match status" value="1"/>
</dbReference>
<feature type="compositionally biased region" description="Basic and acidic residues" evidence="5">
    <location>
        <begin position="969"/>
        <end position="989"/>
    </location>
</feature>
<feature type="region of interest" description="Disordered" evidence="5">
    <location>
        <begin position="1361"/>
        <end position="1383"/>
    </location>
</feature>
<evidence type="ECO:0000313" key="7">
    <source>
        <dbReference type="EnsemblFungi" id="EJT71900"/>
    </source>
</evidence>
<feature type="region of interest" description="Disordered" evidence="5">
    <location>
        <begin position="934"/>
        <end position="1115"/>
    </location>
</feature>
<evidence type="ECO:0000256" key="2">
    <source>
        <dbReference type="ARBA" id="ARBA00022679"/>
    </source>
</evidence>
<feature type="compositionally biased region" description="Polar residues" evidence="5">
    <location>
        <begin position="1"/>
        <end position="10"/>
    </location>
</feature>
<proteinExistence type="inferred from homology"/>
<protein>
    <recommendedName>
        <fullName evidence="4">Kinase</fullName>
        <ecNumber evidence="4">2.7.-.-</ecNumber>
    </recommendedName>
</protein>
<feature type="compositionally biased region" description="Low complexity" evidence="5">
    <location>
        <begin position="104"/>
        <end position="137"/>
    </location>
</feature>
<evidence type="ECO:0000313" key="8">
    <source>
        <dbReference type="Proteomes" id="UP000006039"/>
    </source>
</evidence>
<feature type="compositionally biased region" description="Polar residues" evidence="5">
    <location>
        <begin position="642"/>
        <end position="651"/>
    </location>
</feature>
<feature type="compositionally biased region" description="Basic and acidic residues" evidence="5">
    <location>
        <begin position="1061"/>
        <end position="1071"/>
    </location>
</feature>
<dbReference type="GO" id="GO:0008440">
    <property type="term" value="F:inositol-1,4,5-trisphosphate 3-kinase activity"/>
    <property type="evidence" value="ECO:0007669"/>
    <property type="project" value="TreeGrafter"/>
</dbReference>
<feature type="region of interest" description="Disordered" evidence="5">
    <location>
        <begin position="294"/>
        <end position="651"/>
    </location>
</feature>
<dbReference type="VEuPathDB" id="FungiDB:GGTG_11153"/>
<reference evidence="8" key="1">
    <citation type="submission" date="2010-07" db="EMBL/GenBank/DDBJ databases">
        <title>The genome sequence of Gaeumannomyces graminis var. tritici strain R3-111a-1.</title>
        <authorList>
            <consortium name="The Broad Institute Genome Sequencing Platform"/>
            <person name="Ma L.-J."/>
            <person name="Dead R."/>
            <person name="Young S."/>
            <person name="Zeng Q."/>
            <person name="Koehrsen M."/>
            <person name="Alvarado L."/>
            <person name="Berlin A."/>
            <person name="Chapman S.B."/>
            <person name="Chen Z."/>
            <person name="Freedman E."/>
            <person name="Gellesch M."/>
            <person name="Goldberg J."/>
            <person name="Griggs A."/>
            <person name="Gujja S."/>
            <person name="Heilman E.R."/>
            <person name="Heiman D."/>
            <person name="Hepburn T."/>
            <person name="Howarth C."/>
            <person name="Jen D."/>
            <person name="Larson L."/>
            <person name="Mehta T."/>
            <person name="Neiman D."/>
            <person name="Pearson M."/>
            <person name="Roberts A."/>
            <person name="Saif S."/>
            <person name="Shea T."/>
            <person name="Shenoy N."/>
            <person name="Sisk P."/>
            <person name="Stolte C."/>
            <person name="Sykes S."/>
            <person name="Walk T."/>
            <person name="White J."/>
            <person name="Yandava C."/>
            <person name="Haas B."/>
            <person name="Nusbaum C."/>
            <person name="Birren B."/>
        </authorList>
    </citation>
    <scope>NUCLEOTIDE SEQUENCE [LARGE SCALE GENOMIC DNA]</scope>
    <source>
        <strain evidence="8">R3-111a-1</strain>
    </source>
</reference>
<dbReference type="PANTHER" id="PTHR12400:SF21">
    <property type="entry name" value="KINASE"/>
    <property type="match status" value="1"/>
</dbReference>
<reference evidence="6" key="2">
    <citation type="submission" date="2010-07" db="EMBL/GenBank/DDBJ databases">
        <authorList>
            <consortium name="The Broad Institute Genome Sequencing Platform"/>
            <consortium name="Broad Institute Genome Sequencing Center for Infectious Disease"/>
            <person name="Ma L.-J."/>
            <person name="Dead R."/>
            <person name="Young S."/>
            <person name="Zeng Q."/>
            <person name="Koehrsen M."/>
            <person name="Alvarado L."/>
            <person name="Berlin A."/>
            <person name="Chapman S.B."/>
            <person name="Chen Z."/>
            <person name="Freedman E."/>
            <person name="Gellesch M."/>
            <person name="Goldberg J."/>
            <person name="Griggs A."/>
            <person name="Gujja S."/>
            <person name="Heilman E.R."/>
            <person name="Heiman D."/>
            <person name="Hepburn T."/>
            <person name="Howarth C."/>
            <person name="Jen D."/>
            <person name="Larson L."/>
            <person name="Mehta T."/>
            <person name="Neiman D."/>
            <person name="Pearson M."/>
            <person name="Roberts A."/>
            <person name="Saif S."/>
            <person name="Shea T."/>
            <person name="Shenoy N."/>
            <person name="Sisk P."/>
            <person name="Stolte C."/>
            <person name="Sykes S."/>
            <person name="Walk T."/>
            <person name="White J."/>
            <person name="Yandava C."/>
            <person name="Haas B."/>
            <person name="Nusbaum C."/>
            <person name="Birren B."/>
        </authorList>
    </citation>
    <scope>NUCLEOTIDE SEQUENCE</scope>
    <source>
        <strain evidence="6">R3-111a-1</strain>
    </source>
</reference>
<evidence type="ECO:0000313" key="6">
    <source>
        <dbReference type="EMBL" id="EJT71900.1"/>
    </source>
</evidence>
<dbReference type="InterPro" id="IPR038286">
    <property type="entry name" value="IPK_sf"/>
</dbReference>
<name>J3PCD0_GAET3</name>
<feature type="compositionally biased region" description="Low complexity" evidence="5">
    <location>
        <begin position="181"/>
        <end position="195"/>
    </location>
</feature>
<feature type="compositionally biased region" description="Basic and acidic residues" evidence="5">
    <location>
        <begin position="389"/>
        <end position="403"/>
    </location>
</feature>
<dbReference type="EMBL" id="GL385400">
    <property type="protein sequence ID" value="EJT71900.1"/>
    <property type="molecule type" value="Genomic_DNA"/>
</dbReference>
<feature type="compositionally biased region" description="Pro residues" evidence="5">
    <location>
        <begin position="19"/>
        <end position="32"/>
    </location>
</feature>
<dbReference type="Gene3D" id="3.30.470.160">
    <property type="entry name" value="Inositol polyphosphate kinase"/>
    <property type="match status" value="1"/>
</dbReference>
<reference evidence="7" key="5">
    <citation type="submission" date="2018-04" db="UniProtKB">
        <authorList>
            <consortium name="EnsemblFungi"/>
        </authorList>
    </citation>
    <scope>IDENTIFICATION</scope>
    <source>
        <strain evidence="7">R3-111a-1</strain>
    </source>
</reference>
<dbReference type="SUPFAM" id="SSF56104">
    <property type="entry name" value="SAICAR synthase-like"/>
    <property type="match status" value="1"/>
</dbReference>
<dbReference type="GeneID" id="20351611"/>
<dbReference type="STRING" id="644352.J3PCD0"/>
<feature type="compositionally biased region" description="Polar residues" evidence="5">
    <location>
        <begin position="945"/>
        <end position="959"/>
    </location>
</feature>
<dbReference type="GO" id="GO:0000824">
    <property type="term" value="F:inositol-1,4,5,6-tetrakisphosphate 3-kinase activity"/>
    <property type="evidence" value="ECO:0007669"/>
    <property type="project" value="TreeGrafter"/>
</dbReference>
<dbReference type="eggNOG" id="KOG1620">
    <property type="taxonomic scope" value="Eukaryota"/>
</dbReference>
<feature type="compositionally biased region" description="Polar residues" evidence="5">
    <location>
        <begin position="197"/>
        <end position="217"/>
    </location>
</feature>
<accession>J3PCD0</accession>
<reference evidence="7" key="4">
    <citation type="journal article" date="2015" name="G3 (Bethesda)">
        <title>Genome sequences of three phytopathogenic species of the Magnaporthaceae family of fungi.</title>
        <authorList>
            <person name="Okagaki L.H."/>
            <person name="Nunes C.C."/>
            <person name="Sailsbery J."/>
            <person name="Clay B."/>
            <person name="Brown D."/>
            <person name="John T."/>
            <person name="Oh Y."/>
            <person name="Young N."/>
            <person name="Fitzgerald M."/>
            <person name="Haas B.J."/>
            <person name="Zeng Q."/>
            <person name="Young S."/>
            <person name="Adiconis X."/>
            <person name="Fan L."/>
            <person name="Levin J.Z."/>
            <person name="Mitchell T.K."/>
            <person name="Okubara P.A."/>
            <person name="Farman M.L."/>
            <person name="Kohn L.M."/>
            <person name="Birren B."/>
            <person name="Ma L.-J."/>
            <person name="Dean R.A."/>
        </authorList>
    </citation>
    <scope>NUCLEOTIDE SEQUENCE</scope>
    <source>
        <strain evidence="7">R3-111a-1</strain>
    </source>
</reference>
<sequence>MSSPSSQLENTAPVLPLSIPSPVPAGPSPPPVAASSHAAWPDRGHVFGPAPDTGSDMAADADTCAGRGAAAAHVQADLPLLGSEVPSGSASAPTPVSLLSQVRAPAPAAKTAPASPSAAQDLLLAPDQALLPPSAADQNKKARGPVLQRLSGPSLLTQALASARGILSTSSPGGAGHPDPTRTSPQTQGSQSPSGNYPHTSTAKQVNGSSALPTPATSHKDVRGDPPPQGDDASSLTASQARFVSHSLAMPASTVVSTITVSASSHSSPLNKLYPTLSHNSVDFGVDSRAWVHHGLRPQNPNRASSLDELDREGRRSSQSPVTPASAAPAVEKTTSVTTNTPTRAPTQHRTAQGEDSSGTPDSRGSQRPRNVEHRVSMGPEKIWSIGSGERDSLRDGQVEKSVTEVLSGIEHNNRSRKASHSLRFFKEGLPEEKTKKKESSRHGGHGKDTLSPQLESIPQDHDDLDEGDKGDKESGVHPSPRDLSKGLADPGQITRSPALADASRTRLGSDYFGHVQVVDKTSTLEDLTARRRDGSMAEDYKLLPEPALGMKEPGHERRNSGDSTATAGSGEDGDDSSEEKISSAVFVPHQAPQEPSGIVPTAPVSLQRQPPGQRAAPRGDDWLVKADEPEVDQHEEEEQSPTRPGQNRDISALRSESSGIEFAQPKRVTDELVTSTADAHNHVQAPAPPQFLDGPAVEEQSPAEPTLEAIELIPYKHQVGGHTTLWRFSKRAVCKQLNNRENEFYERIERDVGDLLAFLPRYIGVLNVTFHKQPRRKSTLKREDAAALERKLIDQAASNGALGSNGDATQHEVQTKAPESARAMPAHHRVISQSLQSSQIPVPTVTFVDNQHILPRHLLQPSPKPLIYAQGSRVRSSSVITLSGDCQDGSGRRLTHRPTLEDRHANSWGATTVNKRLRNEVFNDVFLKHPVPMRPHRRSRGTFPRSSLPNFLRPSTSDAHIPVPKSTPIERADSDPDHPIMGERDLMENQRFPRRPKGHSIDAGLSVCSAADADQESPKAEKKEDCISQDIMGTSAPEPEILGETVPGKRRRYSSSGLRRRADQNLESRGDLQYFQESDDAHFKPKPSSEVDVDAPQPVRENGNHQASGDVADGGAFSNYPSTVTSGAASPTTELKRISRPINPKEAQTQSDSRVEYFLLLEDLTAGMKRPCIMDLKMGTRQYGVDANPNKQKSQHRKCAGTTSRELGVRVCGLQVWDANSQTYIFRDKYYGRDLKAGSEFQGALERFLYDGVDRASILRHIPTVLEKLRQLEVIIRRLDGYRFYAASLLMFYDGDTSQDGANDNDATTIEDSTTDFATDTEDVYPNGSAVAARKKRRNKREIDFKMADFANSVTPAALGDASSMAEKPCPPQHPGEPDRGFLRGLRSLRQYFLKIQRETREELGLGLASAAAAGHRNGGVTRGEGAATVGDYADPTEDEYSGDEGCVSE</sequence>
<dbReference type="GO" id="GO:0005634">
    <property type="term" value="C:nucleus"/>
    <property type="evidence" value="ECO:0007669"/>
    <property type="project" value="TreeGrafter"/>
</dbReference>
<feature type="compositionally biased region" description="Polar residues" evidence="5">
    <location>
        <begin position="333"/>
        <end position="369"/>
    </location>
</feature>
<organism evidence="6">
    <name type="scientific">Gaeumannomyces tritici (strain R3-111a-1)</name>
    <name type="common">Wheat and barley take-all root rot fungus</name>
    <name type="synonym">Gaeumannomyces graminis var. tritici</name>
    <dbReference type="NCBI Taxonomy" id="644352"/>
    <lineage>
        <taxon>Eukaryota</taxon>
        <taxon>Fungi</taxon>
        <taxon>Dikarya</taxon>
        <taxon>Ascomycota</taxon>
        <taxon>Pezizomycotina</taxon>
        <taxon>Sordariomycetes</taxon>
        <taxon>Sordariomycetidae</taxon>
        <taxon>Magnaporthales</taxon>
        <taxon>Magnaporthaceae</taxon>
        <taxon>Gaeumannomyces</taxon>
    </lineage>
</organism>
<evidence type="ECO:0000256" key="3">
    <source>
        <dbReference type="ARBA" id="ARBA00022777"/>
    </source>
</evidence>
<evidence type="ECO:0000256" key="4">
    <source>
        <dbReference type="RuleBase" id="RU363090"/>
    </source>
</evidence>
<dbReference type="EnsemblFungi" id="EJT71900">
    <property type="protein sequence ID" value="EJT71900"/>
    <property type="gene ID" value="GGTG_11153"/>
</dbReference>
<dbReference type="GO" id="GO:0032958">
    <property type="term" value="P:inositol phosphate biosynthetic process"/>
    <property type="evidence" value="ECO:0007669"/>
    <property type="project" value="InterPro"/>
</dbReference>
<keyword evidence="3 4" id="KW-0418">Kinase</keyword>
<feature type="compositionally biased region" description="Basic and acidic residues" evidence="5">
    <location>
        <begin position="425"/>
        <end position="449"/>
    </location>
</feature>
<feature type="region of interest" description="Disordered" evidence="5">
    <location>
        <begin position="1"/>
        <end position="61"/>
    </location>
</feature>
<dbReference type="GO" id="GO:0005737">
    <property type="term" value="C:cytoplasm"/>
    <property type="evidence" value="ECO:0007669"/>
    <property type="project" value="TreeGrafter"/>
</dbReference>
<dbReference type="HOGENOM" id="CLU_001850_1_0_1"/>
<gene>
    <name evidence="7" type="primary">20351611</name>
    <name evidence="6" type="ORF">GGTG_11153</name>
</gene>
<feature type="region of interest" description="Disordered" evidence="5">
    <location>
        <begin position="1413"/>
        <end position="1451"/>
    </location>
</feature>
<dbReference type="RefSeq" id="XP_009227297.1">
    <property type="nucleotide sequence ID" value="XM_009229033.1"/>
</dbReference>
<dbReference type="GO" id="GO:0046854">
    <property type="term" value="P:phosphatidylinositol phosphate biosynthetic process"/>
    <property type="evidence" value="ECO:0007669"/>
    <property type="project" value="TreeGrafter"/>
</dbReference>
<evidence type="ECO:0000256" key="1">
    <source>
        <dbReference type="ARBA" id="ARBA00007374"/>
    </source>
</evidence>
<dbReference type="EC" id="2.7.-.-" evidence="4"/>
<comment type="similarity">
    <text evidence="1 4">Belongs to the inositol phosphokinase (IPK) family.</text>
</comment>
<keyword evidence="2 4" id="KW-0808">Transferase</keyword>
<dbReference type="InterPro" id="IPR005522">
    <property type="entry name" value="IPK"/>
</dbReference>
<feature type="compositionally biased region" description="Basic and acidic residues" evidence="5">
    <location>
        <begin position="1017"/>
        <end position="1027"/>
    </location>
</feature>
<feature type="compositionally biased region" description="Basic and acidic residues" evidence="5">
    <location>
        <begin position="618"/>
        <end position="633"/>
    </location>
</feature>
<feature type="compositionally biased region" description="Low complexity" evidence="5">
    <location>
        <begin position="317"/>
        <end position="330"/>
    </location>
</feature>
<keyword evidence="8" id="KW-1185">Reference proteome</keyword>
<dbReference type="OrthoDB" id="2573163at2759"/>
<dbReference type="Pfam" id="PF03770">
    <property type="entry name" value="IPK"/>
    <property type="match status" value="1"/>
</dbReference>
<feature type="compositionally biased region" description="Basic and acidic residues" evidence="5">
    <location>
        <begin position="1080"/>
        <end position="1090"/>
    </location>
</feature>